<gene>
    <name evidence="5" type="ORF">DSM106972_027960</name>
</gene>
<proteinExistence type="inferred from homology"/>
<evidence type="ECO:0000256" key="3">
    <source>
        <dbReference type="ARBA" id="ARBA00022679"/>
    </source>
</evidence>
<comment type="similarity">
    <text evidence="1 4">Belongs to the UPF0677 family.</text>
</comment>
<comment type="caution">
    <text evidence="5">The sequence shown here is derived from an EMBL/GenBank/DDBJ whole genome shotgun (WGS) entry which is preliminary data.</text>
</comment>
<evidence type="ECO:0000256" key="1">
    <source>
        <dbReference type="ARBA" id="ARBA00008138"/>
    </source>
</evidence>
<evidence type="ECO:0000256" key="2">
    <source>
        <dbReference type="ARBA" id="ARBA00022603"/>
    </source>
</evidence>
<evidence type="ECO:0000313" key="6">
    <source>
        <dbReference type="Proteomes" id="UP000271624"/>
    </source>
</evidence>
<reference evidence="5" key="2">
    <citation type="journal article" date="2019" name="Genome Biol. Evol.">
        <title>Day and night: Metabolic profiles and evolutionary relationships of six axenic non-marine cyanobacteria.</title>
        <authorList>
            <person name="Will S.E."/>
            <person name="Henke P."/>
            <person name="Boedeker C."/>
            <person name="Huang S."/>
            <person name="Brinkmann H."/>
            <person name="Rohde M."/>
            <person name="Jarek M."/>
            <person name="Friedl T."/>
            <person name="Seufert S."/>
            <person name="Schumacher M."/>
            <person name="Overmann J."/>
            <person name="Neumann-Schaal M."/>
            <person name="Petersen J."/>
        </authorList>
    </citation>
    <scope>NUCLEOTIDE SEQUENCE [LARGE SCALE GENOMIC DNA]</scope>
    <source>
        <strain evidence="5">PCC 7102</strain>
    </source>
</reference>
<evidence type="ECO:0000313" key="5">
    <source>
        <dbReference type="EMBL" id="RUT06539.1"/>
    </source>
</evidence>
<dbReference type="GO" id="GO:0032259">
    <property type="term" value="P:methylation"/>
    <property type="evidence" value="ECO:0007669"/>
    <property type="project" value="UniProtKB-KW"/>
</dbReference>
<dbReference type="NCBIfam" id="TIGR00027">
    <property type="entry name" value="mthyl_TIGR00027"/>
    <property type="match status" value="1"/>
</dbReference>
<dbReference type="PANTHER" id="PTHR43619:SF2">
    <property type="entry name" value="S-ADENOSYL-L-METHIONINE-DEPENDENT METHYLTRANSFERASES SUPERFAMILY PROTEIN"/>
    <property type="match status" value="1"/>
</dbReference>
<dbReference type="EC" id="2.1.1.-" evidence="4"/>
<dbReference type="Pfam" id="PF04072">
    <property type="entry name" value="LCM"/>
    <property type="match status" value="1"/>
</dbReference>
<dbReference type="AlphaFoldDB" id="A0A433VKB8"/>
<keyword evidence="4" id="KW-0949">S-adenosyl-L-methionine</keyword>
<keyword evidence="6" id="KW-1185">Reference proteome</keyword>
<dbReference type="InterPro" id="IPR029063">
    <property type="entry name" value="SAM-dependent_MTases_sf"/>
</dbReference>
<protein>
    <recommendedName>
        <fullName evidence="4">S-adenosyl-L-methionine-dependent methyltransferase</fullName>
        <ecNumber evidence="4">2.1.1.-</ecNumber>
    </recommendedName>
</protein>
<dbReference type="PANTHER" id="PTHR43619">
    <property type="entry name" value="S-ADENOSYL-L-METHIONINE-DEPENDENT METHYLTRANSFERASE YKTD-RELATED"/>
    <property type="match status" value="1"/>
</dbReference>
<organism evidence="5 6">
    <name type="scientific">Dulcicalothrix desertica PCC 7102</name>
    <dbReference type="NCBI Taxonomy" id="232991"/>
    <lineage>
        <taxon>Bacteria</taxon>
        <taxon>Bacillati</taxon>
        <taxon>Cyanobacteriota</taxon>
        <taxon>Cyanophyceae</taxon>
        <taxon>Nostocales</taxon>
        <taxon>Calotrichaceae</taxon>
        <taxon>Dulcicalothrix</taxon>
    </lineage>
</organism>
<dbReference type="SUPFAM" id="SSF53335">
    <property type="entry name" value="S-adenosyl-L-methionine-dependent methyltransferases"/>
    <property type="match status" value="1"/>
</dbReference>
<dbReference type="EMBL" id="RSCL01000006">
    <property type="protein sequence ID" value="RUT06539.1"/>
    <property type="molecule type" value="Genomic_DNA"/>
</dbReference>
<dbReference type="GO" id="GO:0008168">
    <property type="term" value="F:methyltransferase activity"/>
    <property type="evidence" value="ECO:0007669"/>
    <property type="project" value="UniProtKB-UniRule"/>
</dbReference>
<dbReference type="InterPro" id="IPR007213">
    <property type="entry name" value="Ppm1/Ppm2/Tcmp"/>
</dbReference>
<dbReference type="RefSeq" id="WP_127081342.1">
    <property type="nucleotide sequence ID" value="NZ_RSCL01000006.1"/>
</dbReference>
<keyword evidence="2 4" id="KW-0489">Methyltransferase</keyword>
<sequence length="290" mass="33167">MKNIADTAYLVAMYRALESERADALFHDPYARLLAGGKGAMLVEVLGEKEKITNAIALRTRLIDEQIEKLVQSHEIDTVLNLAAGLDTRPYRLNLPGSLRWVEIDFADILAEKEQKLLQATPVCTLERVKLDITDISERKRLFAEITKNSKQALVITEGLLSYLPEPQVASIAADIYEQSNLNWWLFELESADTLQNYDKIYARKIFDQYFASGNKTLLFAPTEGTSFFKKYGWRVAESLYVWKELRRLKRQVKLAWLVEMLMKLNQTHCETQQQSSIVLLCKTGLLATS</sequence>
<reference evidence="5" key="1">
    <citation type="submission" date="2018-12" db="EMBL/GenBank/DDBJ databases">
        <authorList>
            <person name="Will S."/>
            <person name="Neumann-Schaal M."/>
            <person name="Henke P."/>
        </authorList>
    </citation>
    <scope>NUCLEOTIDE SEQUENCE</scope>
    <source>
        <strain evidence="5">PCC 7102</strain>
    </source>
</reference>
<dbReference type="Gene3D" id="3.40.50.150">
    <property type="entry name" value="Vaccinia Virus protein VP39"/>
    <property type="match status" value="1"/>
</dbReference>
<evidence type="ECO:0000256" key="4">
    <source>
        <dbReference type="RuleBase" id="RU362030"/>
    </source>
</evidence>
<comment type="function">
    <text evidence="4">Exhibits S-adenosyl-L-methionine-dependent methyltransferase activity.</text>
</comment>
<dbReference type="InterPro" id="IPR011610">
    <property type="entry name" value="SAM_mthyl_Trfase_ML2640-like"/>
</dbReference>
<keyword evidence="3" id="KW-0808">Transferase</keyword>
<dbReference type="OrthoDB" id="9800233at2"/>
<name>A0A433VKB8_9CYAN</name>
<accession>A0A433VKB8</accession>
<dbReference type="Proteomes" id="UP000271624">
    <property type="component" value="Unassembled WGS sequence"/>
</dbReference>